<dbReference type="KEGG" id="psco:LY89DRAFT_665815"/>
<protein>
    <submittedName>
        <fullName evidence="3">Uncharacterized protein</fullName>
    </submittedName>
</protein>
<evidence type="ECO:0000256" key="1">
    <source>
        <dbReference type="SAM" id="Coils"/>
    </source>
</evidence>
<sequence length="253" mass="28921">MSQDEQTLLKVTSSCADNPPSTDDMLDDTPITIPRSQFQLLHLHINELQKDVQEAKEESAHYMKAAKDIPKSKFSIHKKTEKLFQDMDLAKSRAKRHIGKRMSEMDERWFEGKKRNRILTEEIAQLRMMLATTIRKRQHEGRKNTTVKSDVGRDVENDMRSNRKKRKAVEEADTTIQECSTSFKKMKVNETVRGSEEGYMTNEGVEVMPSEGNSEHDVQGMVEEAVEQAFADVLAGCAALKQEVDDCDIIAER</sequence>
<evidence type="ECO:0000256" key="2">
    <source>
        <dbReference type="SAM" id="MobiDB-lite"/>
    </source>
</evidence>
<feature type="region of interest" description="Disordered" evidence="2">
    <location>
        <begin position="1"/>
        <end position="23"/>
    </location>
</feature>
<feature type="coiled-coil region" evidence="1">
    <location>
        <begin position="38"/>
        <end position="65"/>
    </location>
</feature>
<keyword evidence="1" id="KW-0175">Coiled coil</keyword>
<organism evidence="3 4">
    <name type="scientific">Mollisia scopiformis</name>
    <name type="common">Conifer needle endophyte fungus</name>
    <name type="synonym">Phialocephala scopiformis</name>
    <dbReference type="NCBI Taxonomy" id="149040"/>
    <lineage>
        <taxon>Eukaryota</taxon>
        <taxon>Fungi</taxon>
        <taxon>Dikarya</taxon>
        <taxon>Ascomycota</taxon>
        <taxon>Pezizomycotina</taxon>
        <taxon>Leotiomycetes</taxon>
        <taxon>Helotiales</taxon>
        <taxon>Mollisiaceae</taxon>
        <taxon>Mollisia</taxon>
    </lineage>
</organism>
<dbReference type="AlphaFoldDB" id="A0A194XMJ5"/>
<gene>
    <name evidence="3" type="ORF">LY89DRAFT_665815</name>
</gene>
<keyword evidence="4" id="KW-1185">Reference proteome</keyword>
<reference evidence="3 4" key="1">
    <citation type="submission" date="2015-10" db="EMBL/GenBank/DDBJ databases">
        <title>Full genome of DAOMC 229536 Phialocephala scopiformis, a fungal endophyte of spruce producing the potent anti-insectan compound rugulosin.</title>
        <authorList>
            <consortium name="DOE Joint Genome Institute"/>
            <person name="Walker A.K."/>
            <person name="Frasz S.L."/>
            <person name="Seifert K.A."/>
            <person name="Miller J.D."/>
            <person name="Mondo S.J."/>
            <person name="Labutti K."/>
            <person name="Lipzen A."/>
            <person name="Dockter R."/>
            <person name="Kennedy M."/>
            <person name="Grigoriev I.V."/>
            <person name="Spatafora J.W."/>
        </authorList>
    </citation>
    <scope>NUCLEOTIDE SEQUENCE [LARGE SCALE GENOMIC DNA]</scope>
    <source>
        <strain evidence="3 4">CBS 120377</strain>
    </source>
</reference>
<dbReference type="InParanoid" id="A0A194XMJ5"/>
<name>A0A194XMJ5_MOLSC</name>
<evidence type="ECO:0000313" key="4">
    <source>
        <dbReference type="Proteomes" id="UP000070700"/>
    </source>
</evidence>
<evidence type="ECO:0000313" key="3">
    <source>
        <dbReference type="EMBL" id="KUJ21383.1"/>
    </source>
</evidence>
<dbReference type="OrthoDB" id="10665921at2759"/>
<dbReference type="EMBL" id="KQ947408">
    <property type="protein sequence ID" value="KUJ21383.1"/>
    <property type="molecule type" value="Genomic_DNA"/>
</dbReference>
<accession>A0A194XMJ5</accession>
<dbReference type="Proteomes" id="UP000070700">
    <property type="component" value="Unassembled WGS sequence"/>
</dbReference>
<proteinExistence type="predicted"/>
<feature type="compositionally biased region" description="Polar residues" evidence="2">
    <location>
        <begin position="1"/>
        <end position="21"/>
    </location>
</feature>
<dbReference type="GeneID" id="28822594"/>
<dbReference type="RefSeq" id="XP_018075738.1">
    <property type="nucleotide sequence ID" value="XM_018212868.1"/>
</dbReference>